<keyword evidence="2" id="KW-1185">Reference proteome</keyword>
<gene>
    <name evidence="1" type="ORF">BP5553_05432</name>
</gene>
<dbReference type="RefSeq" id="XP_031870655.1">
    <property type="nucleotide sequence ID" value="XM_032014055.1"/>
</dbReference>
<evidence type="ECO:0000313" key="2">
    <source>
        <dbReference type="Proteomes" id="UP000254866"/>
    </source>
</evidence>
<reference evidence="1 2" key="1">
    <citation type="journal article" date="2018" name="IMA Fungus">
        <title>IMA Genome-F 9: Draft genome sequence of Annulohypoxylon stygium, Aspergillus mulundensis, Berkeleyomyces basicola (syn. Thielaviopsis basicola), Ceratocystis smalleyi, two Cercospora beticola strains, Coleophoma cylindrospora, Fusarium fracticaudum, Phialophora cf. hyalina, and Morchella septimelata.</title>
        <authorList>
            <person name="Wingfield B.D."/>
            <person name="Bills G.F."/>
            <person name="Dong Y."/>
            <person name="Huang W."/>
            <person name="Nel W.J."/>
            <person name="Swalarsk-Parry B.S."/>
            <person name="Vaghefi N."/>
            <person name="Wilken P.M."/>
            <person name="An Z."/>
            <person name="de Beer Z.W."/>
            <person name="De Vos L."/>
            <person name="Chen L."/>
            <person name="Duong T.A."/>
            <person name="Gao Y."/>
            <person name="Hammerbacher A."/>
            <person name="Kikkert J.R."/>
            <person name="Li Y."/>
            <person name="Li H."/>
            <person name="Li K."/>
            <person name="Li Q."/>
            <person name="Liu X."/>
            <person name="Ma X."/>
            <person name="Naidoo K."/>
            <person name="Pethybridge S.J."/>
            <person name="Sun J."/>
            <person name="Steenkamp E.T."/>
            <person name="van der Nest M.A."/>
            <person name="van Wyk S."/>
            <person name="Wingfield M.J."/>
            <person name="Xiong C."/>
            <person name="Yue Q."/>
            <person name="Zhang X."/>
        </authorList>
    </citation>
    <scope>NUCLEOTIDE SEQUENCE [LARGE SCALE GENOMIC DNA]</scope>
    <source>
        <strain evidence="1 2">BP 5553</strain>
    </source>
</reference>
<protein>
    <submittedName>
        <fullName evidence="1">Uncharacterized protein</fullName>
    </submittedName>
</protein>
<evidence type="ECO:0000313" key="1">
    <source>
        <dbReference type="EMBL" id="RDL37999.1"/>
    </source>
</evidence>
<dbReference type="EMBL" id="NPIC01000003">
    <property type="protein sequence ID" value="RDL37999.1"/>
    <property type="molecule type" value="Genomic_DNA"/>
</dbReference>
<proteinExistence type="predicted"/>
<accession>A0A370TR55</accession>
<dbReference type="Proteomes" id="UP000254866">
    <property type="component" value="Unassembled WGS sequence"/>
</dbReference>
<dbReference type="GeneID" id="43598281"/>
<name>A0A370TR55_9HELO</name>
<sequence length="126" mass="13301">MAVSALPAPSAPEEVHGIDGIFIPSSLLHWNRTHVTNEAFTAPQKRDSGSTAPGQDNNCRFVGIANTTSGLQAKFENATGGACEMQMLGKRSSGGFNLGPLLTADPLGIFVQVVVNLVEQMINNLH</sequence>
<comment type="caution">
    <text evidence="1">The sequence shown here is derived from an EMBL/GenBank/DDBJ whole genome shotgun (WGS) entry which is preliminary data.</text>
</comment>
<dbReference type="AlphaFoldDB" id="A0A370TR55"/>
<organism evidence="1 2">
    <name type="scientific">Venustampulla echinocandica</name>
    <dbReference type="NCBI Taxonomy" id="2656787"/>
    <lineage>
        <taxon>Eukaryota</taxon>
        <taxon>Fungi</taxon>
        <taxon>Dikarya</taxon>
        <taxon>Ascomycota</taxon>
        <taxon>Pezizomycotina</taxon>
        <taxon>Leotiomycetes</taxon>
        <taxon>Helotiales</taxon>
        <taxon>Pleuroascaceae</taxon>
        <taxon>Venustampulla</taxon>
    </lineage>
</organism>